<feature type="transmembrane region" description="Helical" evidence="1">
    <location>
        <begin position="88"/>
        <end position="107"/>
    </location>
</feature>
<organism evidence="2">
    <name type="scientific">Camaenella platyodon</name>
    <dbReference type="NCBI Taxonomy" id="2566149"/>
    <lineage>
        <taxon>Eukaryota</taxon>
        <taxon>Metazoa</taxon>
        <taxon>Spiralia</taxon>
        <taxon>Lophotrochozoa</taxon>
        <taxon>Mollusca</taxon>
        <taxon>Gastropoda</taxon>
        <taxon>Heterobranchia</taxon>
        <taxon>Euthyneura</taxon>
        <taxon>Panpulmonata</taxon>
        <taxon>Eupulmonata</taxon>
        <taxon>Stylommatophora</taxon>
        <taxon>Helicina</taxon>
        <taxon>Camaenoidea</taxon>
        <taxon>Camaenidae</taxon>
        <taxon>Camaenella</taxon>
    </lineage>
</organism>
<accession>A0A4D6T494</accession>
<keyword evidence="2" id="KW-0496">Mitochondrion</keyword>
<dbReference type="EMBL" id="MH362759">
    <property type="protein sequence ID" value="QCG71478.1"/>
    <property type="molecule type" value="Genomic_DNA"/>
</dbReference>
<protein>
    <submittedName>
        <fullName evidence="2">NADH dehydrogenase subunit 6</fullName>
    </submittedName>
</protein>
<evidence type="ECO:0000256" key="1">
    <source>
        <dbReference type="SAM" id="Phobius"/>
    </source>
</evidence>
<proteinExistence type="predicted"/>
<dbReference type="AlphaFoldDB" id="A0A4D6T494"/>
<feature type="transmembrane region" description="Helical" evidence="1">
    <location>
        <begin position="6"/>
        <end position="24"/>
    </location>
</feature>
<feature type="transmembrane region" description="Helical" evidence="1">
    <location>
        <begin position="56"/>
        <end position="76"/>
    </location>
</feature>
<gene>
    <name evidence="2" type="primary">ND6</name>
</gene>
<reference evidence="2" key="1">
    <citation type="submission" date="2018-05" db="EMBL/GenBank/DDBJ databases">
        <title>The complete mitochondrial genome of Camaenella platyodom (Pfeiffer, 1846).</title>
        <authorList>
            <person name="Wang p."/>
            <person name="Zhou w."/>
            <person name="Yang s."/>
        </authorList>
    </citation>
    <scope>NUCLEOTIDE SEQUENCE</scope>
</reference>
<feature type="transmembrane region" description="Helical" evidence="1">
    <location>
        <begin position="122"/>
        <end position="141"/>
    </location>
</feature>
<keyword evidence="1" id="KW-1133">Transmembrane helix</keyword>
<keyword evidence="1" id="KW-0472">Membrane</keyword>
<sequence length="160" mass="18401">MFFMNAIAIILFLCCLISLVFVNISNNALTAAMSFLFMIFWSIMCLFFYVDSFIPYLLFLVYIGGLLVLMVYMVALSSNHLIVPLSKFMWFCITCFLFLLSVLFYFLCKDDLMFLKNITQNLSLLYSCVSVVVLFLLYVFLNICSILRIGGQTFNIGNTT</sequence>
<geneLocation type="mitochondrion" evidence="2"/>
<evidence type="ECO:0000313" key="2">
    <source>
        <dbReference type="EMBL" id="QCG71478.1"/>
    </source>
</evidence>
<feature type="transmembrane region" description="Helical" evidence="1">
    <location>
        <begin position="31"/>
        <end position="50"/>
    </location>
</feature>
<keyword evidence="1" id="KW-0812">Transmembrane</keyword>
<name>A0A4D6T494_9EUPU</name>